<feature type="transmembrane region" description="Helical" evidence="1">
    <location>
        <begin position="102"/>
        <end position="127"/>
    </location>
</feature>
<comment type="caution">
    <text evidence="2">The sequence shown here is derived from an EMBL/GenBank/DDBJ whole genome shotgun (WGS) entry which is preliminary data.</text>
</comment>
<dbReference type="Proteomes" id="UP001165422">
    <property type="component" value="Unassembled WGS sequence"/>
</dbReference>
<reference evidence="2" key="1">
    <citation type="submission" date="2021-11" db="EMBL/GenBank/DDBJ databases">
        <authorList>
            <person name="Qingchun L."/>
            <person name="Dong Z."/>
            <person name="Zongwei Q."/>
            <person name="Jia Z."/>
            <person name="Duotao L."/>
        </authorList>
    </citation>
    <scope>NUCLEOTIDE SEQUENCE</scope>
    <source>
        <strain evidence="2">WLY-B-L2</strain>
    </source>
</reference>
<keyword evidence="1" id="KW-0812">Transmembrane</keyword>
<feature type="transmembrane region" description="Helical" evidence="1">
    <location>
        <begin position="21"/>
        <end position="41"/>
    </location>
</feature>
<dbReference type="EMBL" id="JAJJPB010000001">
    <property type="protein sequence ID" value="MCC9293473.1"/>
    <property type="molecule type" value="Genomic_DNA"/>
</dbReference>
<evidence type="ECO:0000313" key="2">
    <source>
        <dbReference type="EMBL" id="MCC9293473.1"/>
    </source>
</evidence>
<keyword evidence="3" id="KW-1185">Reference proteome</keyword>
<proteinExistence type="predicted"/>
<feature type="transmembrane region" description="Helical" evidence="1">
    <location>
        <begin position="139"/>
        <end position="161"/>
    </location>
</feature>
<name>A0ABS8N114_9CLOT</name>
<keyword evidence="1" id="KW-1133">Transmembrane helix</keyword>
<organism evidence="2 3">
    <name type="scientific">Clostridium aromativorans</name>
    <dbReference type="NCBI Taxonomy" id="2836848"/>
    <lineage>
        <taxon>Bacteria</taxon>
        <taxon>Bacillati</taxon>
        <taxon>Bacillota</taxon>
        <taxon>Clostridia</taxon>
        <taxon>Eubacteriales</taxon>
        <taxon>Clostridiaceae</taxon>
        <taxon>Clostridium</taxon>
    </lineage>
</organism>
<protein>
    <recommendedName>
        <fullName evidence="4">ABC transporter permease</fullName>
    </recommendedName>
</protein>
<sequence>MLNLIRSEVYRLIRSKLYYGLIAVSVFLVMAAAGVLQYFRFKESIFPYGTRMFYYSNVFGMTTLIIVLCLLIVLILTRKSQSKICAAVSFGYSRGAVFWSKLIALSLGVAVMAAVILSVTILSGNVIFDLVNNSTLGQFLIAFSNVLPIVASGFVLGYVLSVNGVSEVLNLLILLFIYSILGRLIDTLAGRVSVLRTISKWTPSSLIDNNLVHYMSGSAYFDVKCWVMGLMIIFVSLIMGLAIFTKKDLS</sequence>
<dbReference type="RefSeq" id="WP_229980475.1">
    <property type="nucleotide sequence ID" value="NZ_JAJJPB010000001.1"/>
</dbReference>
<evidence type="ECO:0000313" key="3">
    <source>
        <dbReference type="Proteomes" id="UP001165422"/>
    </source>
</evidence>
<accession>A0ABS8N114</accession>
<feature type="transmembrane region" description="Helical" evidence="1">
    <location>
        <begin position="168"/>
        <end position="185"/>
    </location>
</feature>
<evidence type="ECO:0000256" key="1">
    <source>
        <dbReference type="SAM" id="Phobius"/>
    </source>
</evidence>
<feature type="transmembrane region" description="Helical" evidence="1">
    <location>
        <begin position="53"/>
        <end position="76"/>
    </location>
</feature>
<keyword evidence="1" id="KW-0472">Membrane</keyword>
<feature type="transmembrane region" description="Helical" evidence="1">
    <location>
        <begin position="226"/>
        <end position="244"/>
    </location>
</feature>
<gene>
    <name evidence="2" type="ORF">LN736_01100</name>
</gene>
<evidence type="ECO:0008006" key="4">
    <source>
        <dbReference type="Google" id="ProtNLM"/>
    </source>
</evidence>